<feature type="compositionally biased region" description="Basic and acidic residues" evidence="1">
    <location>
        <begin position="200"/>
        <end position="209"/>
    </location>
</feature>
<sequence>MKIHTLLGVGAIFGVIASADSAWAKPNPNKPPKPTKAEKEQAAFEKADANDDGFLNIFEFATTQGPGTPLVEVRARFIPIDTSGAFEPVYEIDPATGNPVIDPNTGEPVLATDPNTGEPLKGDPIPDGLISADEWAAYNASGKKLKDHTLSKFELADFDGDGVLTPEEFGYLVSPKVKFTNVLRQFERKDADDDGALTEDEYRGKTTGA</sequence>
<dbReference type="GO" id="GO:0005509">
    <property type="term" value="F:calcium ion binding"/>
    <property type="evidence" value="ECO:0007669"/>
    <property type="project" value="InterPro"/>
</dbReference>
<dbReference type="InterPro" id="IPR011992">
    <property type="entry name" value="EF-hand-dom_pair"/>
</dbReference>
<dbReference type="InterPro" id="IPR018247">
    <property type="entry name" value="EF_Hand_1_Ca_BS"/>
</dbReference>
<dbReference type="Pfam" id="PF13202">
    <property type="entry name" value="EF-hand_5"/>
    <property type="match status" value="2"/>
</dbReference>
<name>A0A975IXN3_9BACT</name>
<dbReference type="SUPFAM" id="SSF47473">
    <property type="entry name" value="EF-hand"/>
    <property type="match status" value="1"/>
</dbReference>
<accession>A0A975IXN3</accession>
<dbReference type="PROSITE" id="PS00018">
    <property type="entry name" value="EF_HAND_1"/>
    <property type="match status" value="3"/>
</dbReference>
<evidence type="ECO:0000259" key="3">
    <source>
        <dbReference type="PROSITE" id="PS50222"/>
    </source>
</evidence>
<dbReference type="Proteomes" id="UP000676169">
    <property type="component" value="Chromosome"/>
</dbReference>
<feature type="domain" description="EF-hand" evidence="3">
    <location>
        <begin position="144"/>
        <end position="179"/>
    </location>
</feature>
<dbReference type="KEGG" id="lamb:KBB96_10840"/>
<feature type="chain" id="PRO_5037823276" description="EF-hand domain-containing protein" evidence="2">
    <location>
        <begin position="25"/>
        <end position="209"/>
    </location>
</feature>
<proteinExistence type="predicted"/>
<evidence type="ECO:0000256" key="1">
    <source>
        <dbReference type="SAM" id="MobiDB-lite"/>
    </source>
</evidence>
<protein>
    <recommendedName>
        <fullName evidence="3">EF-hand domain-containing protein</fullName>
    </recommendedName>
</protein>
<evidence type="ECO:0000313" key="5">
    <source>
        <dbReference type="Proteomes" id="UP000676169"/>
    </source>
</evidence>
<feature type="compositionally biased region" description="Basic and acidic residues" evidence="1">
    <location>
        <begin position="35"/>
        <end position="46"/>
    </location>
</feature>
<feature type="region of interest" description="Disordered" evidence="1">
    <location>
        <begin position="23"/>
        <end position="46"/>
    </location>
</feature>
<dbReference type="PROSITE" id="PS50222">
    <property type="entry name" value="EF_HAND_2"/>
    <property type="match status" value="1"/>
</dbReference>
<organism evidence="4 5">
    <name type="scientific">Luteolibacter ambystomatis</name>
    <dbReference type="NCBI Taxonomy" id="2824561"/>
    <lineage>
        <taxon>Bacteria</taxon>
        <taxon>Pseudomonadati</taxon>
        <taxon>Verrucomicrobiota</taxon>
        <taxon>Verrucomicrobiia</taxon>
        <taxon>Verrucomicrobiales</taxon>
        <taxon>Verrucomicrobiaceae</taxon>
        <taxon>Luteolibacter</taxon>
    </lineage>
</organism>
<dbReference type="Gene3D" id="1.10.238.10">
    <property type="entry name" value="EF-hand"/>
    <property type="match status" value="1"/>
</dbReference>
<reference evidence="4" key="1">
    <citation type="submission" date="2021-04" db="EMBL/GenBank/DDBJ databases">
        <title>Luteolibacter sp. 32A isolated from the skin of an Anderson's salamander (Ambystoma andersonii).</title>
        <authorList>
            <person name="Spergser J."/>
            <person name="Busse H.-J."/>
        </authorList>
    </citation>
    <scope>NUCLEOTIDE SEQUENCE</scope>
    <source>
        <strain evidence="4">32A</strain>
    </source>
</reference>
<keyword evidence="2" id="KW-0732">Signal</keyword>
<dbReference type="RefSeq" id="WP_211629428.1">
    <property type="nucleotide sequence ID" value="NZ_CP073100.1"/>
</dbReference>
<dbReference type="InterPro" id="IPR002048">
    <property type="entry name" value="EF_hand_dom"/>
</dbReference>
<evidence type="ECO:0000313" key="4">
    <source>
        <dbReference type="EMBL" id="QUE49367.1"/>
    </source>
</evidence>
<feature type="region of interest" description="Disordered" evidence="1">
    <location>
        <begin position="189"/>
        <end position="209"/>
    </location>
</feature>
<keyword evidence="5" id="KW-1185">Reference proteome</keyword>
<dbReference type="AlphaFoldDB" id="A0A975IXN3"/>
<feature type="signal peptide" evidence="2">
    <location>
        <begin position="1"/>
        <end position="24"/>
    </location>
</feature>
<gene>
    <name evidence="4" type="ORF">KBB96_10840</name>
</gene>
<evidence type="ECO:0000256" key="2">
    <source>
        <dbReference type="SAM" id="SignalP"/>
    </source>
</evidence>
<dbReference type="EMBL" id="CP073100">
    <property type="protein sequence ID" value="QUE49367.1"/>
    <property type="molecule type" value="Genomic_DNA"/>
</dbReference>